<gene>
    <name evidence="14" type="primary">uppP</name>
    <name evidence="15" type="ORF">US42_C0007G0040</name>
</gene>
<feature type="transmembrane region" description="Helical" evidence="14">
    <location>
        <begin position="105"/>
        <end position="123"/>
    </location>
</feature>
<keyword evidence="14" id="KW-0573">Peptidoglycan synthesis</keyword>
<dbReference type="InterPro" id="IPR003824">
    <property type="entry name" value="UppP"/>
</dbReference>
<feature type="transmembrane region" description="Helical" evidence="14">
    <location>
        <begin position="44"/>
        <end position="63"/>
    </location>
</feature>
<reference evidence="15 16" key="1">
    <citation type="journal article" date="2015" name="Nature">
        <title>rRNA introns, odd ribosomes, and small enigmatic genomes across a large radiation of phyla.</title>
        <authorList>
            <person name="Brown C.T."/>
            <person name="Hug L.A."/>
            <person name="Thomas B.C."/>
            <person name="Sharon I."/>
            <person name="Castelle C.J."/>
            <person name="Singh A."/>
            <person name="Wilkins M.J."/>
            <person name="Williams K.H."/>
            <person name="Banfield J.F."/>
        </authorList>
    </citation>
    <scope>NUCLEOTIDE SEQUENCE [LARGE SCALE GENOMIC DNA]</scope>
</reference>
<evidence type="ECO:0000256" key="3">
    <source>
        <dbReference type="ARBA" id="ARBA00012374"/>
    </source>
</evidence>
<evidence type="ECO:0000256" key="8">
    <source>
        <dbReference type="ARBA" id="ARBA00022989"/>
    </source>
</evidence>
<evidence type="ECO:0000256" key="11">
    <source>
        <dbReference type="ARBA" id="ARBA00032707"/>
    </source>
</evidence>
<dbReference type="GO" id="GO:0046677">
    <property type="term" value="P:response to antibiotic"/>
    <property type="evidence" value="ECO:0007669"/>
    <property type="project" value="UniProtKB-UniRule"/>
</dbReference>
<keyword evidence="10 14" id="KW-0046">Antibiotic resistance</keyword>
<evidence type="ECO:0000256" key="1">
    <source>
        <dbReference type="ARBA" id="ARBA00004651"/>
    </source>
</evidence>
<keyword evidence="8 14" id="KW-1133">Transmembrane helix</keyword>
<comment type="subcellular location">
    <subcellularLocation>
        <location evidence="1 14">Cell membrane</location>
        <topology evidence="1 14">Multi-pass membrane protein</topology>
    </subcellularLocation>
</comment>
<dbReference type="Pfam" id="PF02673">
    <property type="entry name" value="BacA"/>
    <property type="match status" value="1"/>
</dbReference>
<keyword evidence="14" id="KW-0133">Cell shape</keyword>
<sequence>MTILHSIILGIVEGITEFLPISSTGHLILTAKLLHLPETNFNKSFEIIIQLGAILAVLVIYWKKLFLNKETFKKVALAFIPTAIIGLTLYKIIKSYLLGSTTVVLWSLLIGGIIIIIFEKFYLPCTALVQGHENSETNLALEKITYKQALLIGLFQSIAIIPGVSRSAATIIGGLSLGLNRKTIVEFSFLLAIPTMAAATGLDLIKNASSFSSSEFGILSIGFVTAFLVAILAVNWFLKFITKHTFITFGIYRIAIAILFFILFIK</sequence>
<comment type="miscellaneous">
    <text evidence="14">Bacitracin is thought to be involved in the inhibition of peptidoglycan synthesis by sequestering undecaprenyl diphosphate, thereby reducing the pool of lipid carrier available.</text>
</comment>
<dbReference type="GO" id="GO:0009252">
    <property type="term" value="P:peptidoglycan biosynthetic process"/>
    <property type="evidence" value="ECO:0007669"/>
    <property type="project" value="UniProtKB-KW"/>
</dbReference>
<evidence type="ECO:0000313" key="16">
    <source>
        <dbReference type="Proteomes" id="UP000034849"/>
    </source>
</evidence>
<comment type="function">
    <text evidence="14">Catalyzes the dephosphorylation of undecaprenyl diphosphate (UPP). Confers resistance to bacitracin.</text>
</comment>
<feature type="transmembrane region" description="Helical" evidence="14">
    <location>
        <begin position="75"/>
        <end position="93"/>
    </location>
</feature>
<comment type="caution">
    <text evidence="15">The sequence shown here is derived from an EMBL/GenBank/DDBJ whole genome shotgun (WGS) entry which is preliminary data.</text>
</comment>
<dbReference type="GO" id="GO:0005886">
    <property type="term" value="C:plasma membrane"/>
    <property type="evidence" value="ECO:0007669"/>
    <property type="project" value="UniProtKB-SubCell"/>
</dbReference>
<proteinExistence type="inferred from homology"/>
<evidence type="ECO:0000256" key="13">
    <source>
        <dbReference type="ARBA" id="ARBA00047594"/>
    </source>
</evidence>
<dbReference type="PANTHER" id="PTHR30622:SF3">
    <property type="entry name" value="UNDECAPRENYL-DIPHOSPHATASE"/>
    <property type="match status" value="1"/>
</dbReference>
<accession>A0A0G0IU40</accession>
<dbReference type="PANTHER" id="PTHR30622">
    <property type="entry name" value="UNDECAPRENYL-DIPHOSPHATASE"/>
    <property type="match status" value="1"/>
</dbReference>
<evidence type="ECO:0000256" key="9">
    <source>
        <dbReference type="ARBA" id="ARBA00023136"/>
    </source>
</evidence>
<keyword evidence="7 14" id="KW-0378">Hydrolase</keyword>
<organism evidence="15 16">
    <name type="scientific">Candidatus Magasanikbacteria bacterium GW2011_GWC2_37_14</name>
    <dbReference type="NCBI Taxonomy" id="1619046"/>
    <lineage>
        <taxon>Bacteria</taxon>
        <taxon>Candidatus Magasanikiibacteriota</taxon>
    </lineage>
</organism>
<keyword evidence="14" id="KW-0961">Cell wall biogenesis/degradation</keyword>
<dbReference type="EC" id="3.6.1.27" evidence="3 14"/>
<evidence type="ECO:0000256" key="6">
    <source>
        <dbReference type="ARBA" id="ARBA00022692"/>
    </source>
</evidence>
<dbReference type="NCBIfam" id="NF001390">
    <property type="entry name" value="PRK00281.1-4"/>
    <property type="match status" value="1"/>
</dbReference>
<evidence type="ECO:0000256" key="10">
    <source>
        <dbReference type="ARBA" id="ARBA00023251"/>
    </source>
</evidence>
<evidence type="ECO:0000256" key="7">
    <source>
        <dbReference type="ARBA" id="ARBA00022801"/>
    </source>
</evidence>
<dbReference type="EMBL" id="LBSX01000007">
    <property type="protein sequence ID" value="KKQ27649.1"/>
    <property type="molecule type" value="Genomic_DNA"/>
</dbReference>
<dbReference type="GO" id="GO:0008360">
    <property type="term" value="P:regulation of cell shape"/>
    <property type="evidence" value="ECO:0007669"/>
    <property type="project" value="UniProtKB-KW"/>
</dbReference>
<evidence type="ECO:0000256" key="12">
    <source>
        <dbReference type="ARBA" id="ARBA00032932"/>
    </source>
</evidence>
<keyword evidence="9 14" id="KW-0472">Membrane</keyword>
<evidence type="ECO:0000313" key="15">
    <source>
        <dbReference type="EMBL" id="KKQ27649.1"/>
    </source>
</evidence>
<evidence type="ECO:0000256" key="14">
    <source>
        <dbReference type="HAMAP-Rule" id="MF_01006"/>
    </source>
</evidence>
<dbReference type="PATRIC" id="fig|1619046.3.peg.497"/>
<dbReference type="HAMAP" id="MF_01006">
    <property type="entry name" value="Undec_diphosphatase"/>
    <property type="match status" value="1"/>
</dbReference>
<keyword evidence="6 14" id="KW-0812">Transmembrane</keyword>
<evidence type="ECO:0000256" key="5">
    <source>
        <dbReference type="ARBA" id="ARBA00022475"/>
    </source>
</evidence>
<dbReference type="NCBIfam" id="TIGR00753">
    <property type="entry name" value="undec_PP_bacA"/>
    <property type="match status" value="1"/>
</dbReference>
<feature type="transmembrane region" description="Helical" evidence="14">
    <location>
        <begin position="184"/>
        <end position="204"/>
    </location>
</feature>
<dbReference type="Proteomes" id="UP000034849">
    <property type="component" value="Unassembled WGS sequence"/>
</dbReference>
<dbReference type="STRING" id="1619046.US42_C0007G0040"/>
<evidence type="ECO:0000256" key="4">
    <source>
        <dbReference type="ARBA" id="ARBA00021581"/>
    </source>
</evidence>
<dbReference type="GO" id="GO:0071555">
    <property type="term" value="P:cell wall organization"/>
    <property type="evidence" value="ECO:0007669"/>
    <property type="project" value="UniProtKB-KW"/>
</dbReference>
<name>A0A0G0IU40_9BACT</name>
<feature type="transmembrane region" description="Helical" evidence="14">
    <location>
        <begin position="216"/>
        <end position="238"/>
    </location>
</feature>
<comment type="similarity">
    <text evidence="2 14">Belongs to the UppP family.</text>
</comment>
<dbReference type="GO" id="GO:0050380">
    <property type="term" value="F:undecaprenyl-diphosphatase activity"/>
    <property type="evidence" value="ECO:0007669"/>
    <property type="project" value="UniProtKB-UniRule"/>
</dbReference>
<keyword evidence="5 14" id="KW-1003">Cell membrane</keyword>
<protein>
    <recommendedName>
        <fullName evidence="4 14">Undecaprenyl-diphosphatase</fullName>
        <ecNumber evidence="3 14">3.6.1.27</ecNumber>
    </recommendedName>
    <alternativeName>
        <fullName evidence="12 14">Bacitracin resistance protein</fullName>
    </alternativeName>
    <alternativeName>
        <fullName evidence="11 14">Undecaprenyl pyrophosphate phosphatase</fullName>
    </alternativeName>
</protein>
<feature type="transmembrane region" description="Helical" evidence="14">
    <location>
        <begin position="244"/>
        <end position="265"/>
    </location>
</feature>
<dbReference type="AlphaFoldDB" id="A0A0G0IU40"/>
<comment type="catalytic activity">
    <reaction evidence="13 14">
        <text>di-trans,octa-cis-undecaprenyl diphosphate + H2O = di-trans,octa-cis-undecaprenyl phosphate + phosphate + H(+)</text>
        <dbReference type="Rhea" id="RHEA:28094"/>
        <dbReference type="ChEBI" id="CHEBI:15377"/>
        <dbReference type="ChEBI" id="CHEBI:15378"/>
        <dbReference type="ChEBI" id="CHEBI:43474"/>
        <dbReference type="ChEBI" id="CHEBI:58405"/>
        <dbReference type="ChEBI" id="CHEBI:60392"/>
        <dbReference type="EC" id="3.6.1.27"/>
    </reaction>
</comment>
<evidence type="ECO:0000256" key="2">
    <source>
        <dbReference type="ARBA" id="ARBA00010621"/>
    </source>
</evidence>